<dbReference type="EMBL" id="LAZR01057516">
    <property type="protein sequence ID" value="KKK71918.1"/>
    <property type="molecule type" value="Genomic_DNA"/>
</dbReference>
<accession>A0A0F8XSL1</accession>
<dbReference type="CDD" id="cd00093">
    <property type="entry name" value="HTH_XRE"/>
    <property type="match status" value="1"/>
</dbReference>
<sequence length="138" mass="15224">SLSAYPVKHALTNNSVQYNAGMTNALWNRILEVMEDMGLPRTQTAVAKICGITQPSVQRWAVGENLPTLKQAVKFGMKTGVRVDWIYTGRGAKHPVAKPGSATEVVMDLWYGLDSDDKDEAIRHLEYLANRNSGKPVP</sequence>
<dbReference type="Gene3D" id="1.10.260.40">
    <property type="entry name" value="lambda repressor-like DNA-binding domains"/>
    <property type="match status" value="1"/>
</dbReference>
<feature type="domain" description="HTH cro/C1-type" evidence="1">
    <location>
        <begin position="42"/>
        <end position="86"/>
    </location>
</feature>
<comment type="caution">
    <text evidence="2">The sequence shown here is derived from an EMBL/GenBank/DDBJ whole genome shotgun (WGS) entry which is preliminary data.</text>
</comment>
<proteinExistence type="predicted"/>
<reference evidence="2" key="1">
    <citation type="journal article" date="2015" name="Nature">
        <title>Complex archaea that bridge the gap between prokaryotes and eukaryotes.</title>
        <authorList>
            <person name="Spang A."/>
            <person name="Saw J.H."/>
            <person name="Jorgensen S.L."/>
            <person name="Zaremba-Niedzwiedzka K."/>
            <person name="Martijn J."/>
            <person name="Lind A.E."/>
            <person name="van Eijk R."/>
            <person name="Schleper C."/>
            <person name="Guy L."/>
            <person name="Ettema T.J."/>
        </authorList>
    </citation>
    <scope>NUCLEOTIDE SEQUENCE</scope>
</reference>
<gene>
    <name evidence="2" type="ORF">LCGC14_2909090</name>
</gene>
<protein>
    <recommendedName>
        <fullName evidence="1">HTH cro/C1-type domain-containing protein</fullName>
    </recommendedName>
</protein>
<dbReference type="GO" id="GO:0003677">
    <property type="term" value="F:DNA binding"/>
    <property type="evidence" value="ECO:0007669"/>
    <property type="project" value="InterPro"/>
</dbReference>
<evidence type="ECO:0000259" key="1">
    <source>
        <dbReference type="PROSITE" id="PS50943"/>
    </source>
</evidence>
<evidence type="ECO:0000313" key="2">
    <source>
        <dbReference type="EMBL" id="KKK71918.1"/>
    </source>
</evidence>
<dbReference type="Pfam" id="PF01381">
    <property type="entry name" value="HTH_3"/>
    <property type="match status" value="1"/>
</dbReference>
<dbReference type="PROSITE" id="PS50943">
    <property type="entry name" value="HTH_CROC1"/>
    <property type="match status" value="1"/>
</dbReference>
<name>A0A0F8XSL1_9ZZZZ</name>
<dbReference type="InterPro" id="IPR010982">
    <property type="entry name" value="Lambda_DNA-bd_dom_sf"/>
</dbReference>
<dbReference type="InterPro" id="IPR001387">
    <property type="entry name" value="Cro/C1-type_HTH"/>
</dbReference>
<dbReference type="AlphaFoldDB" id="A0A0F8XSL1"/>
<feature type="non-terminal residue" evidence="2">
    <location>
        <position position="1"/>
    </location>
</feature>
<dbReference type="SUPFAM" id="SSF47413">
    <property type="entry name" value="lambda repressor-like DNA-binding domains"/>
    <property type="match status" value="1"/>
</dbReference>
<dbReference type="SMART" id="SM00530">
    <property type="entry name" value="HTH_XRE"/>
    <property type="match status" value="1"/>
</dbReference>
<organism evidence="2">
    <name type="scientific">marine sediment metagenome</name>
    <dbReference type="NCBI Taxonomy" id="412755"/>
    <lineage>
        <taxon>unclassified sequences</taxon>
        <taxon>metagenomes</taxon>
        <taxon>ecological metagenomes</taxon>
    </lineage>
</organism>